<dbReference type="KEGG" id="sawl:NGM29_20680"/>
<dbReference type="Proteomes" id="UP001056855">
    <property type="component" value="Plasmid unnamed3"/>
</dbReference>
<reference evidence="3" key="1">
    <citation type="submission" date="2022-06" db="EMBL/GenBank/DDBJ databases">
        <title>Diverse halophilic archaea isolated from saline environments.</title>
        <authorList>
            <person name="Cui H.-L."/>
        </authorList>
    </citation>
    <scope>NUCLEOTIDE SEQUENCE</scope>
    <source>
        <strain evidence="3">WLHS1</strain>
        <plasmid evidence="3">unnamed3</plasmid>
    </source>
</reference>
<evidence type="ECO:0000256" key="2">
    <source>
        <dbReference type="SAM" id="MobiDB-lite"/>
    </source>
</evidence>
<dbReference type="InterPro" id="IPR011856">
    <property type="entry name" value="tRNA_endonuc-like_dom_sf"/>
</dbReference>
<feature type="compositionally biased region" description="Acidic residues" evidence="2">
    <location>
        <begin position="169"/>
        <end position="179"/>
    </location>
</feature>
<dbReference type="Pfam" id="PF01870">
    <property type="entry name" value="Hjc"/>
    <property type="match status" value="1"/>
</dbReference>
<organism evidence="3 4">
    <name type="scientific">Natronosalvus rutilus</name>
    <dbReference type="NCBI Taxonomy" id="2953753"/>
    <lineage>
        <taxon>Archaea</taxon>
        <taxon>Methanobacteriati</taxon>
        <taxon>Methanobacteriota</taxon>
        <taxon>Stenosarchaea group</taxon>
        <taxon>Halobacteria</taxon>
        <taxon>Halobacteriales</taxon>
        <taxon>Natrialbaceae</taxon>
        <taxon>Natronosalvus</taxon>
    </lineage>
</organism>
<dbReference type="SUPFAM" id="SSF52980">
    <property type="entry name" value="Restriction endonuclease-like"/>
    <property type="match status" value="1"/>
</dbReference>
<proteinExistence type="predicted"/>
<dbReference type="Gene3D" id="3.40.1350.10">
    <property type="match status" value="1"/>
</dbReference>
<geneLocation type="plasmid" evidence="3 4">
    <name>unnamed3</name>
</geneLocation>
<dbReference type="GO" id="GO:0003676">
    <property type="term" value="F:nucleic acid binding"/>
    <property type="evidence" value="ECO:0007669"/>
    <property type="project" value="InterPro"/>
</dbReference>
<dbReference type="InterPro" id="IPR002732">
    <property type="entry name" value="Hjc"/>
</dbReference>
<sequence length="179" mass="19655">MGDREERVFVRMFQETPHWWAQRAAASGSGGDGDLPDVTFAQEGIAFAGEEKTTSEPYIYVQEDELEALRAYADAYGMETILIGRFKGERAFYVWNPEDMERTNAGTYRGSPGDEKWAAKIAEPDGSAEGVYPEDLTAFALYHSVNGRLGKGMVEAPKPDPAAMWGSDQDQDQGGEADG</sequence>
<comment type="catalytic activity">
    <reaction evidence="1">
        <text>Endonucleolytic cleavage at a junction such as a reciprocal single-stranded crossover between two homologous DNA duplexes (Holliday junction).</text>
        <dbReference type="EC" id="3.1.21.10"/>
    </reaction>
</comment>
<name>A0A9E7SYG6_9EURY</name>
<protein>
    <submittedName>
        <fullName evidence="3">Uncharacterized protein</fullName>
    </submittedName>
</protein>
<dbReference type="AlphaFoldDB" id="A0A9E7SYG6"/>
<dbReference type="RefSeq" id="WP_254161594.1">
    <property type="nucleotide sequence ID" value="NZ_CP100358.1"/>
</dbReference>
<feature type="region of interest" description="Disordered" evidence="2">
    <location>
        <begin position="152"/>
        <end position="179"/>
    </location>
</feature>
<dbReference type="GO" id="GO:0008821">
    <property type="term" value="F:crossover junction DNA endonuclease activity"/>
    <property type="evidence" value="ECO:0007669"/>
    <property type="project" value="UniProtKB-EC"/>
</dbReference>
<gene>
    <name evidence="3" type="ORF">NGM29_20680</name>
</gene>
<dbReference type="InterPro" id="IPR011335">
    <property type="entry name" value="Restrct_endonuc-II-like"/>
</dbReference>
<keyword evidence="4" id="KW-1185">Reference proteome</keyword>
<evidence type="ECO:0000313" key="3">
    <source>
        <dbReference type="EMBL" id="UTF56006.1"/>
    </source>
</evidence>
<keyword evidence="3" id="KW-0614">Plasmid</keyword>
<accession>A0A9E7SYG6</accession>
<evidence type="ECO:0000256" key="1">
    <source>
        <dbReference type="ARBA" id="ARBA00029354"/>
    </source>
</evidence>
<evidence type="ECO:0000313" key="4">
    <source>
        <dbReference type="Proteomes" id="UP001056855"/>
    </source>
</evidence>
<dbReference type="GeneID" id="73292516"/>
<dbReference type="EMBL" id="CP100358">
    <property type="protein sequence ID" value="UTF56006.1"/>
    <property type="molecule type" value="Genomic_DNA"/>
</dbReference>